<feature type="DNA-binding region" description="H-T-H motif" evidence="5">
    <location>
        <begin position="31"/>
        <end position="50"/>
    </location>
</feature>
<protein>
    <recommendedName>
        <fullName evidence="6">HTH tetR-type domain-containing protein</fullName>
    </recommendedName>
</protein>
<gene>
    <name evidence="7" type="ORF">CMC5_025010</name>
</gene>
<evidence type="ECO:0000313" key="8">
    <source>
        <dbReference type="Proteomes" id="UP000067626"/>
    </source>
</evidence>
<feature type="domain" description="HTH tetR-type" evidence="6">
    <location>
        <begin position="8"/>
        <end position="68"/>
    </location>
</feature>
<evidence type="ECO:0000256" key="5">
    <source>
        <dbReference type="PROSITE-ProRule" id="PRU00335"/>
    </source>
</evidence>
<evidence type="ECO:0000313" key="7">
    <source>
        <dbReference type="EMBL" id="AKT38355.1"/>
    </source>
</evidence>
<proteinExistence type="predicted"/>
<dbReference type="AlphaFoldDB" id="A0A0K1EBW0"/>
<dbReference type="SUPFAM" id="SSF48498">
    <property type="entry name" value="Tetracyclin repressor-like, C-terminal domain"/>
    <property type="match status" value="1"/>
</dbReference>
<dbReference type="InterPro" id="IPR036271">
    <property type="entry name" value="Tet_transcr_reg_TetR-rel_C_sf"/>
</dbReference>
<accession>A0A0K1EBW0</accession>
<dbReference type="PANTHER" id="PTHR30055">
    <property type="entry name" value="HTH-TYPE TRANSCRIPTIONAL REGULATOR RUTR"/>
    <property type="match status" value="1"/>
</dbReference>
<dbReference type="PROSITE" id="PS50977">
    <property type="entry name" value="HTH_TETR_2"/>
    <property type="match status" value="1"/>
</dbReference>
<name>A0A0K1EBW0_CHOCO</name>
<evidence type="ECO:0000256" key="2">
    <source>
        <dbReference type="ARBA" id="ARBA00023015"/>
    </source>
</evidence>
<evidence type="ECO:0000256" key="1">
    <source>
        <dbReference type="ARBA" id="ARBA00022491"/>
    </source>
</evidence>
<dbReference type="InterPro" id="IPR023772">
    <property type="entry name" value="DNA-bd_HTH_TetR-type_CS"/>
</dbReference>
<dbReference type="InterPro" id="IPR001647">
    <property type="entry name" value="HTH_TetR"/>
</dbReference>
<dbReference type="PANTHER" id="PTHR30055:SF234">
    <property type="entry name" value="HTH-TYPE TRANSCRIPTIONAL REGULATOR BETI"/>
    <property type="match status" value="1"/>
</dbReference>
<dbReference type="Proteomes" id="UP000067626">
    <property type="component" value="Chromosome"/>
</dbReference>
<keyword evidence="3 5" id="KW-0238">DNA-binding</keyword>
<evidence type="ECO:0000256" key="4">
    <source>
        <dbReference type="ARBA" id="ARBA00023163"/>
    </source>
</evidence>
<dbReference type="Pfam" id="PF13977">
    <property type="entry name" value="TetR_C_6"/>
    <property type="match status" value="1"/>
</dbReference>
<sequence>MGRPRNTELRRAQIADAFIAVVADVGVDAATVPAIAEAAGLSPGLVHYHFETKDEILPLAIERLSLLLEMRIEGRLRAAGDDPRARLHALVNAWLARDESADPRAVRAWAALGAAAARNADVRALTAAFTGRVVERWEREVLAALSPERRERARDIATTLVLGIEGALRVGTMSDALAPGDGARLGRALVDALLAP</sequence>
<dbReference type="GO" id="GO:0000976">
    <property type="term" value="F:transcription cis-regulatory region binding"/>
    <property type="evidence" value="ECO:0007669"/>
    <property type="project" value="TreeGrafter"/>
</dbReference>
<dbReference type="EMBL" id="CP012159">
    <property type="protein sequence ID" value="AKT38355.1"/>
    <property type="molecule type" value="Genomic_DNA"/>
</dbReference>
<dbReference type="GO" id="GO:0003700">
    <property type="term" value="F:DNA-binding transcription factor activity"/>
    <property type="evidence" value="ECO:0007669"/>
    <property type="project" value="TreeGrafter"/>
</dbReference>
<keyword evidence="4" id="KW-0804">Transcription</keyword>
<evidence type="ECO:0000256" key="3">
    <source>
        <dbReference type="ARBA" id="ARBA00023125"/>
    </source>
</evidence>
<keyword evidence="2" id="KW-0805">Transcription regulation</keyword>
<evidence type="ECO:0000259" key="6">
    <source>
        <dbReference type="PROSITE" id="PS50977"/>
    </source>
</evidence>
<keyword evidence="1" id="KW-0678">Repressor</keyword>
<dbReference type="PROSITE" id="PS01081">
    <property type="entry name" value="HTH_TETR_1"/>
    <property type="match status" value="1"/>
</dbReference>
<dbReference type="InterPro" id="IPR039538">
    <property type="entry name" value="BetI_C"/>
</dbReference>
<dbReference type="InterPro" id="IPR050109">
    <property type="entry name" value="HTH-type_TetR-like_transc_reg"/>
</dbReference>
<dbReference type="PATRIC" id="fig|52.7.peg.2722"/>
<dbReference type="Pfam" id="PF00440">
    <property type="entry name" value="TetR_N"/>
    <property type="match status" value="1"/>
</dbReference>
<dbReference type="STRING" id="52.CMC5_025010"/>
<dbReference type="Gene3D" id="1.10.357.10">
    <property type="entry name" value="Tetracycline Repressor, domain 2"/>
    <property type="match status" value="1"/>
</dbReference>
<dbReference type="SUPFAM" id="SSF46689">
    <property type="entry name" value="Homeodomain-like"/>
    <property type="match status" value="1"/>
</dbReference>
<keyword evidence="8" id="KW-1185">Reference proteome</keyword>
<dbReference type="PRINTS" id="PR00455">
    <property type="entry name" value="HTHTETR"/>
</dbReference>
<dbReference type="KEGG" id="ccro:CMC5_025010"/>
<dbReference type="RefSeq" id="WP_050430588.1">
    <property type="nucleotide sequence ID" value="NZ_CP012159.1"/>
</dbReference>
<organism evidence="7 8">
    <name type="scientific">Chondromyces crocatus</name>
    <dbReference type="NCBI Taxonomy" id="52"/>
    <lineage>
        <taxon>Bacteria</taxon>
        <taxon>Pseudomonadati</taxon>
        <taxon>Myxococcota</taxon>
        <taxon>Polyangia</taxon>
        <taxon>Polyangiales</taxon>
        <taxon>Polyangiaceae</taxon>
        <taxon>Chondromyces</taxon>
    </lineage>
</organism>
<dbReference type="InterPro" id="IPR009057">
    <property type="entry name" value="Homeodomain-like_sf"/>
</dbReference>
<reference evidence="7 8" key="1">
    <citation type="submission" date="2015-07" db="EMBL/GenBank/DDBJ databases">
        <title>Genome analysis of myxobacterium Chondromyces crocatus Cm c5 reveals a high potential for natural compound synthesis and the genetic basis for the loss of fruiting body formation.</title>
        <authorList>
            <person name="Zaburannyi N."/>
            <person name="Bunk B."/>
            <person name="Maier J."/>
            <person name="Overmann J."/>
            <person name="Mueller R."/>
        </authorList>
    </citation>
    <scope>NUCLEOTIDE SEQUENCE [LARGE SCALE GENOMIC DNA]</scope>
    <source>
        <strain evidence="7 8">Cm c5</strain>
    </source>
</reference>